<evidence type="ECO:0000256" key="3">
    <source>
        <dbReference type="ARBA" id="ARBA00022618"/>
    </source>
</evidence>
<dbReference type="AlphaFoldDB" id="A0A1Q8SS18"/>
<evidence type="ECO:0000256" key="7">
    <source>
        <dbReference type="ARBA" id="ARBA00023295"/>
    </source>
</evidence>
<protein>
    <recommendedName>
        <fullName evidence="10">Beta-hexosaminidase</fullName>
        <ecNumber evidence="10">3.2.1.52</ecNumber>
    </recommendedName>
    <alternativeName>
        <fullName evidence="10">Beta-N-acetylhexosaminidase</fullName>
    </alternativeName>
    <alternativeName>
        <fullName evidence="10">N-acetyl-beta-glucosaminidase</fullName>
    </alternativeName>
</protein>
<keyword evidence="9 10" id="KW-0961">Cell wall biogenesis/degradation</keyword>
<evidence type="ECO:0000313" key="12">
    <source>
        <dbReference type="EMBL" id="OLO04186.1"/>
    </source>
</evidence>
<name>A0A1Q8SS18_9GAMM</name>
<keyword evidence="6 10" id="KW-0573">Peptidoglycan synthesis</keyword>
<dbReference type="Gene3D" id="3.20.20.300">
    <property type="entry name" value="Glycoside hydrolase, family 3, N-terminal domain"/>
    <property type="match status" value="1"/>
</dbReference>
<dbReference type="SUPFAM" id="SSF51445">
    <property type="entry name" value="(Trans)glycosidases"/>
    <property type="match status" value="1"/>
</dbReference>
<evidence type="ECO:0000256" key="5">
    <source>
        <dbReference type="ARBA" id="ARBA00022960"/>
    </source>
</evidence>
<keyword evidence="2 10" id="KW-0963">Cytoplasm</keyword>
<dbReference type="GO" id="GO:0008360">
    <property type="term" value="P:regulation of cell shape"/>
    <property type="evidence" value="ECO:0007669"/>
    <property type="project" value="UniProtKB-KW"/>
</dbReference>
<evidence type="ECO:0000256" key="1">
    <source>
        <dbReference type="ARBA" id="ARBA00001231"/>
    </source>
</evidence>
<dbReference type="EC" id="3.2.1.52" evidence="10"/>
<evidence type="ECO:0000256" key="8">
    <source>
        <dbReference type="ARBA" id="ARBA00023306"/>
    </source>
</evidence>
<dbReference type="STRING" id="404433.BTW07_10685"/>
<dbReference type="RefSeq" id="WP_075570168.1">
    <property type="nucleotide sequence ID" value="NZ_MSDO01000013.1"/>
</dbReference>
<comment type="catalytic activity">
    <reaction evidence="1 10">
        <text>Hydrolysis of terminal non-reducing N-acetyl-D-hexosamine residues in N-acetyl-beta-D-hexosaminides.</text>
        <dbReference type="EC" id="3.2.1.52"/>
    </reaction>
</comment>
<dbReference type="InterPro" id="IPR017853">
    <property type="entry name" value="GH"/>
</dbReference>
<feature type="binding site" evidence="10">
    <location>
        <begin position="169"/>
        <end position="170"/>
    </location>
    <ligand>
        <name>substrate</name>
    </ligand>
</feature>
<dbReference type="InterPro" id="IPR050226">
    <property type="entry name" value="NagZ_Beta-hexosaminidase"/>
</dbReference>
<keyword evidence="5 10" id="KW-0133">Cell shape</keyword>
<feature type="binding site" evidence="10">
    <location>
        <position position="65"/>
    </location>
    <ligand>
        <name>substrate</name>
    </ligand>
</feature>
<dbReference type="HAMAP" id="MF_00364">
    <property type="entry name" value="NagZ"/>
    <property type="match status" value="1"/>
</dbReference>
<dbReference type="GO" id="GO:0009252">
    <property type="term" value="P:peptidoglycan biosynthetic process"/>
    <property type="evidence" value="ECO:0007669"/>
    <property type="project" value="UniProtKB-KW"/>
</dbReference>
<dbReference type="InterPro" id="IPR022956">
    <property type="entry name" value="Beta_hexosaminidase_bac"/>
</dbReference>
<dbReference type="EMBL" id="MSDO01000013">
    <property type="protein sequence ID" value="OLO04186.1"/>
    <property type="molecule type" value="Genomic_DNA"/>
</dbReference>
<keyword evidence="4 10" id="KW-0378">Hydrolase</keyword>
<evidence type="ECO:0000259" key="11">
    <source>
        <dbReference type="Pfam" id="PF00933"/>
    </source>
</evidence>
<feature type="active site" description="Proton donor/acceptor" evidence="10">
    <location>
        <position position="182"/>
    </location>
</feature>
<accession>A0A1Q8SS18</accession>
<dbReference type="GO" id="GO:0004563">
    <property type="term" value="F:beta-N-acetylhexosaminidase activity"/>
    <property type="evidence" value="ECO:0007669"/>
    <property type="project" value="UniProtKB-UniRule"/>
</dbReference>
<feature type="site" description="Important for catalytic activity" evidence="10">
    <location>
        <position position="180"/>
    </location>
</feature>
<dbReference type="GO" id="GO:0051301">
    <property type="term" value="P:cell division"/>
    <property type="evidence" value="ECO:0007669"/>
    <property type="project" value="UniProtKB-KW"/>
</dbReference>
<comment type="pathway">
    <text evidence="10">Cell wall biogenesis; peptidoglycan recycling.</text>
</comment>
<dbReference type="PANTHER" id="PTHR30480:SF13">
    <property type="entry name" value="BETA-HEXOSAMINIDASE"/>
    <property type="match status" value="1"/>
</dbReference>
<keyword evidence="13" id="KW-1185">Reference proteome</keyword>
<organism evidence="12 13">
    <name type="scientific">Salinicola socius</name>
    <dbReference type="NCBI Taxonomy" id="404433"/>
    <lineage>
        <taxon>Bacteria</taxon>
        <taxon>Pseudomonadati</taxon>
        <taxon>Pseudomonadota</taxon>
        <taxon>Gammaproteobacteria</taxon>
        <taxon>Oceanospirillales</taxon>
        <taxon>Halomonadaceae</taxon>
        <taxon>Salinicola</taxon>
    </lineage>
</organism>
<feature type="domain" description="Glycoside hydrolase family 3 N-terminal" evidence="11">
    <location>
        <begin position="16"/>
        <end position="293"/>
    </location>
</feature>
<keyword evidence="7 10" id="KW-0326">Glycosidase</keyword>
<keyword evidence="8 10" id="KW-0131">Cell cycle</keyword>
<dbReference type="OrthoDB" id="9786661at2"/>
<proteinExistence type="inferred from homology"/>
<feature type="binding site" evidence="10">
    <location>
        <position position="73"/>
    </location>
    <ligand>
        <name>substrate</name>
    </ligand>
</feature>
<evidence type="ECO:0000256" key="2">
    <source>
        <dbReference type="ARBA" id="ARBA00022490"/>
    </source>
</evidence>
<dbReference type="PANTHER" id="PTHR30480">
    <property type="entry name" value="BETA-HEXOSAMINIDASE-RELATED"/>
    <property type="match status" value="1"/>
</dbReference>
<feature type="binding site" evidence="10">
    <location>
        <position position="139"/>
    </location>
    <ligand>
        <name>substrate</name>
    </ligand>
</feature>
<reference evidence="12 13" key="1">
    <citation type="submission" date="2016-12" db="EMBL/GenBank/DDBJ databases">
        <title>Draft genome sequences of strains Salinicola socius SMB35, Salinicola sp. MH3R3-1 and Chromohalobacter sp. SMB17 from the Verkhnekamsk potash mining region of Russia.</title>
        <authorList>
            <person name="Mavrodi D.V."/>
            <person name="Olsson B.E."/>
            <person name="Korsakova E.S."/>
            <person name="Pyankova A."/>
            <person name="Mavrodi O.V."/>
            <person name="Plotnikova E.G."/>
        </authorList>
    </citation>
    <scope>NUCLEOTIDE SEQUENCE [LARGE SCALE GENOMIC DNA]</scope>
    <source>
        <strain evidence="12 13">SMB35</strain>
    </source>
</reference>
<dbReference type="UniPathway" id="UPA00544"/>
<gene>
    <name evidence="10" type="primary">nagZ</name>
    <name evidence="12" type="ORF">BTW07_10685</name>
</gene>
<comment type="subcellular location">
    <subcellularLocation>
        <location evidence="10">Cytoplasm</location>
    </subcellularLocation>
</comment>
<dbReference type="NCBIfam" id="NF003740">
    <property type="entry name" value="PRK05337.1"/>
    <property type="match status" value="1"/>
</dbReference>
<keyword evidence="3 10" id="KW-0132">Cell division</keyword>
<evidence type="ECO:0000256" key="6">
    <source>
        <dbReference type="ARBA" id="ARBA00022984"/>
    </source>
</evidence>
<dbReference type="GO" id="GO:0071555">
    <property type="term" value="P:cell wall organization"/>
    <property type="evidence" value="ECO:0007669"/>
    <property type="project" value="UniProtKB-KW"/>
</dbReference>
<comment type="caution">
    <text evidence="12">The sequence shown here is derived from an EMBL/GenBank/DDBJ whole genome shotgun (WGS) entry which is preliminary data.</text>
</comment>
<dbReference type="InterPro" id="IPR036962">
    <property type="entry name" value="Glyco_hydro_3_N_sf"/>
</dbReference>
<dbReference type="GO" id="GO:0005975">
    <property type="term" value="P:carbohydrate metabolic process"/>
    <property type="evidence" value="ECO:0007669"/>
    <property type="project" value="InterPro"/>
</dbReference>
<feature type="active site" description="Nucleophile" evidence="10">
    <location>
        <position position="251"/>
    </location>
</feature>
<evidence type="ECO:0000313" key="13">
    <source>
        <dbReference type="Proteomes" id="UP000186878"/>
    </source>
</evidence>
<comment type="similarity">
    <text evidence="10">Belongs to the glycosyl hydrolase 3 family. NagZ subfamily.</text>
</comment>
<comment type="function">
    <text evidence="10">Plays a role in peptidoglycan recycling by cleaving the terminal beta-1,4-linked N-acetylglucosamine (GlcNAc) from peptide-linked peptidoglycan fragments, giving rise to free GlcNAc, anhydro-N-acetylmuramic acid and anhydro-N-acetylmuramic acid-linked peptides.</text>
</comment>
<evidence type="ECO:0000256" key="10">
    <source>
        <dbReference type="HAMAP-Rule" id="MF_00364"/>
    </source>
</evidence>
<evidence type="ECO:0000256" key="4">
    <source>
        <dbReference type="ARBA" id="ARBA00022801"/>
    </source>
</evidence>
<dbReference type="Pfam" id="PF00933">
    <property type="entry name" value="Glyco_hydro_3"/>
    <property type="match status" value="1"/>
</dbReference>
<dbReference type="GO" id="GO:0005737">
    <property type="term" value="C:cytoplasm"/>
    <property type="evidence" value="ECO:0007669"/>
    <property type="project" value="UniProtKB-SubCell"/>
</dbReference>
<sequence length="338" mass="36364">MTQPLGPVMLDVEGTHLRDEERQLIARAEVGGVLLFARNTPDVATTRTLIGQIRECRPDILVAIDQEGGRVQRLKEGVTQIPSMATLGRQFAESPEAALTLTQDTGWLLGMEMAACGFDVTFAPVLDLDDDRSPAIGSRSFSPDPEVVTALAGAFIEGLHEAGMVAIGKHFPGHGGARQDSHFKVAEDPRSLAELREHDLVPFARLAGKLDGIMPAHVIYSAFDDRPAGFSPSWLGMLREELGFKGAIFSDDLTMAAAHAAGSPSERAEAAWNAGCDMAVICNAPEAAREVVAASEGRQAPRIAKLRYARARPSLESLGAIARWRRAHVRLEALSQSE</sequence>
<evidence type="ECO:0000256" key="9">
    <source>
        <dbReference type="ARBA" id="ARBA00023316"/>
    </source>
</evidence>
<dbReference type="InterPro" id="IPR001764">
    <property type="entry name" value="Glyco_hydro_3_N"/>
</dbReference>
<dbReference type="GO" id="GO:0009254">
    <property type="term" value="P:peptidoglycan turnover"/>
    <property type="evidence" value="ECO:0007669"/>
    <property type="project" value="UniProtKB-UniRule"/>
</dbReference>
<dbReference type="Proteomes" id="UP000186878">
    <property type="component" value="Unassembled WGS sequence"/>
</dbReference>